<dbReference type="AlphaFoldDB" id="K0R396"/>
<evidence type="ECO:0000313" key="3">
    <source>
        <dbReference type="Proteomes" id="UP000266841"/>
    </source>
</evidence>
<feature type="non-terminal residue" evidence="2">
    <location>
        <position position="145"/>
    </location>
</feature>
<reference evidence="2 3" key="1">
    <citation type="journal article" date="2012" name="Genome Biol.">
        <title>Genome and low-iron response of an oceanic diatom adapted to chronic iron limitation.</title>
        <authorList>
            <person name="Lommer M."/>
            <person name="Specht M."/>
            <person name="Roy A.S."/>
            <person name="Kraemer L."/>
            <person name="Andreson R."/>
            <person name="Gutowska M.A."/>
            <person name="Wolf J."/>
            <person name="Bergner S.V."/>
            <person name="Schilhabel M.B."/>
            <person name="Klostermeier U.C."/>
            <person name="Beiko R.G."/>
            <person name="Rosenstiel P."/>
            <person name="Hippler M."/>
            <person name="Laroche J."/>
        </authorList>
    </citation>
    <scope>NUCLEOTIDE SEQUENCE [LARGE SCALE GENOMIC DNA]</scope>
    <source>
        <strain evidence="2 3">CCMP1005</strain>
    </source>
</reference>
<feature type="region of interest" description="Disordered" evidence="1">
    <location>
        <begin position="65"/>
        <end position="145"/>
    </location>
</feature>
<sequence length="145" mass="16110">MHPQDTDTLGYTRVHSRALASECRGMRPPERYSFELGLLKLDASSLSGTANKYTLLPPLHHPAPNRALDLRSAPPLPSPAHFPSHGRRGDVRARRAVVRRDRQAVEPLEVHLERGARPVGPAAERPASSSSPRPTPRRREDARLE</sequence>
<keyword evidence="3" id="KW-1185">Reference proteome</keyword>
<protein>
    <submittedName>
        <fullName evidence="2">Uncharacterized protein</fullName>
    </submittedName>
</protein>
<evidence type="ECO:0000256" key="1">
    <source>
        <dbReference type="SAM" id="MobiDB-lite"/>
    </source>
</evidence>
<feature type="compositionally biased region" description="Low complexity" evidence="1">
    <location>
        <begin position="121"/>
        <end position="132"/>
    </location>
</feature>
<dbReference type="EMBL" id="AGNL01047101">
    <property type="protein sequence ID" value="EJK47318.1"/>
    <property type="molecule type" value="Genomic_DNA"/>
</dbReference>
<evidence type="ECO:0000313" key="2">
    <source>
        <dbReference type="EMBL" id="EJK47318.1"/>
    </source>
</evidence>
<organism evidence="2 3">
    <name type="scientific">Thalassiosira oceanica</name>
    <name type="common">Marine diatom</name>
    <dbReference type="NCBI Taxonomy" id="159749"/>
    <lineage>
        <taxon>Eukaryota</taxon>
        <taxon>Sar</taxon>
        <taxon>Stramenopiles</taxon>
        <taxon>Ochrophyta</taxon>
        <taxon>Bacillariophyta</taxon>
        <taxon>Coscinodiscophyceae</taxon>
        <taxon>Thalassiosirophycidae</taxon>
        <taxon>Thalassiosirales</taxon>
        <taxon>Thalassiosiraceae</taxon>
        <taxon>Thalassiosira</taxon>
    </lineage>
</organism>
<feature type="compositionally biased region" description="Basic and acidic residues" evidence="1">
    <location>
        <begin position="87"/>
        <end position="116"/>
    </location>
</feature>
<dbReference type="Proteomes" id="UP000266841">
    <property type="component" value="Unassembled WGS sequence"/>
</dbReference>
<accession>K0R396</accession>
<proteinExistence type="predicted"/>
<comment type="caution">
    <text evidence="2">The sequence shown here is derived from an EMBL/GenBank/DDBJ whole genome shotgun (WGS) entry which is preliminary data.</text>
</comment>
<gene>
    <name evidence="2" type="ORF">THAOC_33969</name>
</gene>
<name>K0R396_THAOC</name>